<name>A0A8H3WZL7_GIGMA</name>
<sequence length="132" mass="15548">MDTWDPALKNDTNLYLKTEFPMCIFIDPSNWTLLYNKAFVPILMAKHPALGKQVKDVWPKIYEIRISIDVVTTGESFYSHDQHYILQCDGYYESVYFNYTYNPIFKSDGKICALWCITQETTQQVLNTRKLK</sequence>
<comment type="caution">
    <text evidence="1">The sequence shown here is derived from an EMBL/GenBank/DDBJ whole genome shotgun (WGS) entry which is preliminary data.</text>
</comment>
<dbReference type="AlphaFoldDB" id="A0A8H3WZL7"/>
<organism evidence="1 2">
    <name type="scientific">Gigaspora margarita</name>
    <dbReference type="NCBI Taxonomy" id="4874"/>
    <lineage>
        <taxon>Eukaryota</taxon>
        <taxon>Fungi</taxon>
        <taxon>Fungi incertae sedis</taxon>
        <taxon>Mucoromycota</taxon>
        <taxon>Glomeromycotina</taxon>
        <taxon>Glomeromycetes</taxon>
        <taxon>Diversisporales</taxon>
        <taxon>Gigasporaceae</taxon>
        <taxon>Gigaspora</taxon>
    </lineage>
</organism>
<dbReference type="Proteomes" id="UP000439903">
    <property type="component" value="Unassembled WGS sequence"/>
</dbReference>
<gene>
    <name evidence="1" type="ORF">F8M41_011117</name>
</gene>
<proteinExistence type="predicted"/>
<protein>
    <submittedName>
        <fullName evidence="1">PAS domain S-box protein</fullName>
    </submittedName>
</protein>
<evidence type="ECO:0000313" key="1">
    <source>
        <dbReference type="EMBL" id="KAF0388139.1"/>
    </source>
</evidence>
<accession>A0A8H3WZL7</accession>
<evidence type="ECO:0000313" key="2">
    <source>
        <dbReference type="Proteomes" id="UP000439903"/>
    </source>
</evidence>
<keyword evidence="2" id="KW-1185">Reference proteome</keyword>
<dbReference type="Gene3D" id="3.30.450.20">
    <property type="entry name" value="PAS domain"/>
    <property type="match status" value="1"/>
</dbReference>
<reference evidence="1 2" key="1">
    <citation type="journal article" date="2019" name="Environ. Microbiol.">
        <title>At the nexus of three kingdoms: the genome of the mycorrhizal fungus Gigaspora margarita provides insights into plant, endobacterial and fungal interactions.</title>
        <authorList>
            <person name="Venice F."/>
            <person name="Ghignone S."/>
            <person name="Salvioli di Fossalunga A."/>
            <person name="Amselem J."/>
            <person name="Novero M."/>
            <person name="Xianan X."/>
            <person name="Sedzielewska Toro K."/>
            <person name="Morin E."/>
            <person name="Lipzen A."/>
            <person name="Grigoriev I.V."/>
            <person name="Henrissat B."/>
            <person name="Martin F.M."/>
            <person name="Bonfante P."/>
        </authorList>
    </citation>
    <scope>NUCLEOTIDE SEQUENCE [LARGE SCALE GENOMIC DNA]</scope>
    <source>
        <strain evidence="1 2">BEG34</strain>
    </source>
</reference>
<dbReference type="EMBL" id="WTPW01002283">
    <property type="protein sequence ID" value="KAF0388139.1"/>
    <property type="molecule type" value="Genomic_DNA"/>
</dbReference>